<evidence type="ECO:0000256" key="1">
    <source>
        <dbReference type="SAM" id="Coils"/>
    </source>
</evidence>
<protein>
    <submittedName>
        <fullName evidence="5">Peptidoglycan DD-metalloendopeptidase family protein</fullName>
    </submittedName>
</protein>
<keyword evidence="6" id="KW-1185">Reference proteome</keyword>
<proteinExistence type="predicted"/>
<dbReference type="Gene3D" id="6.10.250.3150">
    <property type="match status" value="1"/>
</dbReference>
<feature type="coiled-coil region" evidence="1">
    <location>
        <begin position="38"/>
        <end position="107"/>
    </location>
</feature>
<dbReference type="Pfam" id="PF01551">
    <property type="entry name" value="Peptidase_M23"/>
    <property type="match status" value="1"/>
</dbReference>
<organism evidence="5 6">
    <name type="scientific">Sutterella massiliensis</name>
    <dbReference type="NCBI Taxonomy" id="1816689"/>
    <lineage>
        <taxon>Bacteria</taxon>
        <taxon>Pseudomonadati</taxon>
        <taxon>Pseudomonadota</taxon>
        <taxon>Betaproteobacteria</taxon>
        <taxon>Burkholderiales</taxon>
        <taxon>Sutterellaceae</taxon>
        <taxon>Sutterella</taxon>
    </lineage>
</organism>
<evidence type="ECO:0000256" key="2">
    <source>
        <dbReference type="SAM" id="MobiDB-lite"/>
    </source>
</evidence>
<comment type="caution">
    <text evidence="5">The sequence shown here is derived from an EMBL/GenBank/DDBJ whole genome shotgun (WGS) entry which is preliminary data.</text>
</comment>
<evidence type="ECO:0000256" key="3">
    <source>
        <dbReference type="SAM" id="SignalP"/>
    </source>
</evidence>
<sequence length="420" mass="46534">MNIRLLFALCMLLGAFAQPASVAAAASTLKSEQTAQQKAKVEGERADVEKRLSDLQKKLEEQTQQTEEASAALKKADQAISNANRRLSSLKKERVTVEDRLEKLQKESRSVGSNLSSAQRIIEQIARAQYLNMRQPSWQSFLDGENPNARTRTAAQLKYLAHAQARAISSLAAEQSRIEDVARETQARRSELRRISLEEEKSRKELLEEKRDRQQAVSRLNREIASQQAAIEKLKKDQARLGNLVALIDKKLAAERAAEEAAQKRREAEAARKAASSRTQQKPIPLMKGGNFAKLRGKLTRPVSGKIAANYGAKRTGSAKWQGILFRAPAGAEVSACASGTVVFSDWLRGYGNLIIIDHGNTYMSVYANNETVYKNVGDRVKQGETISTVGNSGGDDTPGLYFEIRYKGKPVNPTPWLRK</sequence>
<dbReference type="CDD" id="cd12797">
    <property type="entry name" value="M23_peptidase"/>
    <property type="match status" value="1"/>
</dbReference>
<feature type="signal peptide" evidence="3">
    <location>
        <begin position="1"/>
        <end position="17"/>
    </location>
</feature>
<gene>
    <name evidence="5" type="ORF">H6A60_00615</name>
</gene>
<evidence type="ECO:0000313" key="6">
    <source>
        <dbReference type="Proteomes" id="UP000715095"/>
    </source>
</evidence>
<keyword evidence="3" id="KW-0732">Signal</keyword>
<dbReference type="SUPFAM" id="SSF51261">
    <property type="entry name" value="Duplicated hybrid motif"/>
    <property type="match status" value="1"/>
</dbReference>
<evidence type="ECO:0000259" key="4">
    <source>
        <dbReference type="Pfam" id="PF01551"/>
    </source>
</evidence>
<dbReference type="InterPro" id="IPR016047">
    <property type="entry name" value="M23ase_b-sheet_dom"/>
</dbReference>
<dbReference type="PANTHER" id="PTHR21666:SF270">
    <property type="entry name" value="MUREIN HYDROLASE ACTIVATOR ENVC"/>
    <property type="match status" value="1"/>
</dbReference>
<dbReference type="PANTHER" id="PTHR21666">
    <property type="entry name" value="PEPTIDASE-RELATED"/>
    <property type="match status" value="1"/>
</dbReference>
<feature type="domain" description="M23ase beta-sheet core" evidence="4">
    <location>
        <begin position="320"/>
        <end position="414"/>
    </location>
</feature>
<dbReference type="EMBL" id="JACJJC010000001">
    <property type="protein sequence ID" value="MBM6703016.1"/>
    <property type="molecule type" value="Genomic_DNA"/>
</dbReference>
<dbReference type="Gene3D" id="2.70.70.10">
    <property type="entry name" value="Glucose Permease (Domain IIA)"/>
    <property type="match status" value="1"/>
</dbReference>
<dbReference type="InterPro" id="IPR011055">
    <property type="entry name" value="Dup_hybrid_motif"/>
</dbReference>
<dbReference type="InterPro" id="IPR050570">
    <property type="entry name" value="Cell_wall_metabolism_enzyme"/>
</dbReference>
<feature type="chain" id="PRO_5045677132" evidence="3">
    <location>
        <begin position="18"/>
        <end position="420"/>
    </location>
</feature>
<feature type="region of interest" description="Disordered" evidence="2">
    <location>
        <begin position="264"/>
        <end position="287"/>
    </location>
</feature>
<keyword evidence="1" id="KW-0175">Coiled coil</keyword>
<accession>A0ABS2DNQ7</accession>
<dbReference type="RefSeq" id="WP_205101556.1">
    <property type="nucleotide sequence ID" value="NZ_JACJJC010000001.1"/>
</dbReference>
<name>A0ABS2DNQ7_9BURK</name>
<dbReference type="Proteomes" id="UP000715095">
    <property type="component" value="Unassembled WGS sequence"/>
</dbReference>
<evidence type="ECO:0000313" key="5">
    <source>
        <dbReference type="EMBL" id="MBM6703016.1"/>
    </source>
</evidence>
<reference evidence="5 6" key="1">
    <citation type="journal article" date="2021" name="Sci. Rep.">
        <title>The distribution of antibiotic resistance genes in chicken gut microbiota commensals.</title>
        <authorList>
            <person name="Juricova H."/>
            <person name="Matiasovicova J."/>
            <person name="Kubasova T."/>
            <person name="Cejkova D."/>
            <person name="Rychlik I."/>
        </authorList>
    </citation>
    <scope>NUCLEOTIDE SEQUENCE [LARGE SCALE GENOMIC DNA]</scope>
    <source>
        <strain evidence="5 6">An829</strain>
    </source>
</reference>